<dbReference type="Pfam" id="PF13639">
    <property type="entry name" value="zf-RING_2"/>
    <property type="match status" value="1"/>
</dbReference>
<dbReference type="GO" id="GO:0000209">
    <property type="term" value="P:protein polyubiquitination"/>
    <property type="evidence" value="ECO:0007669"/>
    <property type="project" value="InterPro"/>
</dbReference>
<evidence type="ECO:0000256" key="7">
    <source>
        <dbReference type="ARBA" id="ARBA00022786"/>
    </source>
</evidence>
<dbReference type="EC" id="2.3.2.27" evidence="2"/>
<evidence type="ECO:0000313" key="13">
    <source>
        <dbReference type="EMBL" id="KFB36817.1"/>
    </source>
</evidence>
<dbReference type="InterPro" id="IPR001841">
    <property type="entry name" value="Znf_RING"/>
</dbReference>
<feature type="domain" description="C3H1-type" evidence="12">
    <location>
        <begin position="310"/>
        <end position="339"/>
    </location>
</feature>
<feature type="zinc finger region" description="C3H1-type" evidence="9">
    <location>
        <begin position="310"/>
        <end position="339"/>
    </location>
</feature>
<dbReference type="SUPFAM" id="SSF90229">
    <property type="entry name" value="CCCH zinc finger"/>
    <property type="match status" value="1"/>
</dbReference>
<comment type="catalytic activity">
    <reaction evidence="1">
        <text>S-ubiquitinyl-[E2 ubiquitin-conjugating enzyme]-L-cysteine + [acceptor protein]-L-lysine = [E2 ubiquitin-conjugating enzyme]-L-cysteine + N(6)-ubiquitinyl-[acceptor protein]-L-lysine.</text>
        <dbReference type="EC" id="2.3.2.27"/>
    </reaction>
</comment>
<feature type="domain" description="C3H1-type" evidence="12">
    <location>
        <begin position="155"/>
        <end position="182"/>
    </location>
</feature>
<feature type="compositionally biased region" description="Basic and acidic residues" evidence="10">
    <location>
        <begin position="103"/>
        <end position="122"/>
    </location>
</feature>
<feature type="domain" description="RING-type" evidence="11">
    <location>
        <begin position="228"/>
        <end position="281"/>
    </location>
</feature>
<keyword evidence="4 9" id="KW-0479">Metal-binding</keyword>
<dbReference type="PROSITE" id="PS50089">
    <property type="entry name" value="ZF_RING_2"/>
    <property type="match status" value="1"/>
</dbReference>
<feature type="domain" description="C3H1-type" evidence="12">
    <location>
        <begin position="18"/>
        <end position="45"/>
    </location>
</feature>
<evidence type="ECO:0000256" key="3">
    <source>
        <dbReference type="ARBA" id="ARBA00022679"/>
    </source>
</evidence>
<dbReference type="FunFam" id="3.30.40.10:FF:000117">
    <property type="entry name" value="Probable E3 ubiquitin-protein ligase makorin-1"/>
    <property type="match status" value="1"/>
</dbReference>
<keyword evidence="5" id="KW-0677">Repeat</keyword>
<evidence type="ECO:0000256" key="6">
    <source>
        <dbReference type="ARBA" id="ARBA00022771"/>
    </source>
</evidence>
<evidence type="ECO:0000256" key="9">
    <source>
        <dbReference type="PROSITE-ProRule" id="PRU00723"/>
    </source>
</evidence>
<evidence type="ECO:0000256" key="8">
    <source>
        <dbReference type="ARBA" id="ARBA00022833"/>
    </source>
</evidence>
<dbReference type="InterPro" id="IPR000571">
    <property type="entry name" value="Znf_CCCH"/>
</dbReference>
<dbReference type="SUPFAM" id="SSF57850">
    <property type="entry name" value="RING/U-box"/>
    <property type="match status" value="1"/>
</dbReference>
<dbReference type="EMBL" id="ATLV01012459">
    <property type="status" value="NOT_ANNOTATED_CDS"/>
    <property type="molecule type" value="Genomic_DNA"/>
</dbReference>
<dbReference type="STRING" id="74873.A0A084VFS3"/>
<evidence type="ECO:0000256" key="2">
    <source>
        <dbReference type="ARBA" id="ARBA00012483"/>
    </source>
</evidence>
<dbReference type="GO" id="GO:0061630">
    <property type="term" value="F:ubiquitin protein ligase activity"/>
    <property type="evidence" value="ECO:0007669"/>
    <property type="project" value="UniProtKB-EC"/>
</dbReference>
<protein>
    <recommendedName>
        <fullName evidence="2">RING-type E3 ubiquitin transferase</fullName>
        <ecNumber evidence="2">2.3.2.27</ecNumber>
    </recommendedName>
</protein>
<dbReference type="Gene3D" id="3.30.40.10">
    <property type="entry name" value="Zinc/RING finger domain, C3HC4 (zinc finger)"/>
    <property type="match status" value="1"/>
</dbReference>
<dbReference type="InterPro" id="IPR013083">
    <property type="entry name" value="Znf_RING/FYVE/PHD"/>
</dbReference>
<dbReference type="InterPro" id="IPR017907">
    <property type="entry name" value="Znf_RING_CS"/>
</dbReference>
<dbReference type="PROSITE" id="PS00518">
    <property type="entry name" value="ZF_RING_1"/>
    <property type="match status" value="1"/>
</dbReference>
<keyword evidence="3" id="KW-0808">Transferase</keyword>
<gene>
    <name evidence="13" type="ORF">ZHAS_00003980</name>
</gene>
<evidence type="ECO:0000259" key="11">
    <source>
        <dbReference type="PROSITE" id="PS50089"/>
    </source>
</evidence>
<dbReference type="EMBL" id="KE524793">
    <property type="protein sequence ID" value="KFB36817.1"/>
    <property type="molecule type" value="Genomic_DNA"/>
</dbReference>
<dbReference type="SMART" id="SM00356">
    <property type="entry name" value="ZnF_C3H1"/>
    <property type="match status" value="3"/>
</dbReference>
<keyword evidence="6 9" id="KW-0863">Zinc-finger</keyword>
<evidence type="ECO:0000256" key="5">
    <source>
        <dbReference type="ARBA" id="ARBA00022737"/>
    </source>
</evidence>
<name>A0A084VFS3_ANOSI</name>
<evidence type="ECO:0000256" key="10">
    <source>
        <dbReference type="SAM" id="MobiDB-lite"/>
    </source>
</evidence>
<feature type="zinc finger region" description="C3H1-type" evidence="9">
    <location>
        <begin position="155"/>
        <end position="182"/>
    </location>
</feature>
<sequence length="429" mass="48211">MDAEGRNGSEQASPLNSAPARVMCKFHLRGRCRHGTACQFLHLPRHDPETILPEHSTQKAKVDIGPSAGNTVKAPATSLDLSKWIDAPVFVPKSRLSAEICQSDDKVQKGNSKDKDDEKDTNETDDGGGACSLSYASIVTAHNNHNGIAVSLLRPPSAPLCVDFLNTGVCVDENCNRLHGLRCELCDKFCLHPDDPGQRQQHTADCIKQHEQDMEHSFAVQRSRDKTCGICLETVLEKRPREQRFGILPNCKHIFCLSCIRTWRKADNFANKIKRGCPTCRIASDFVCPSYVWIETDDEKKKLIDDYKLACSGTDCMHFKKGAAKCPFGNKCFYRHALANGELIDVGAPPRRRVQNRRPNRGGWIMEELFEFLGPRHTIVDEFAITYVTDDDDSDFDDFDMYDMDYDFGVFRGSGGYDSDEEVLHIRIS</sequence>
<accession>A0A084VFS3</accession>
<dbReference type="OrthoDB" id="411372at2759"/>
<reference evidence="13 15" key="1">
    <citation type="journal article" date="2014" name="BMC Genomics">
        <title>Genome sequence of Anopheles sinensis provides insight into genetics basis of mosquito competence for malaria parasites.</title>
        <authorList>
            <person name="Zhou D."/>
            <person name="Zhang D."/>
            <person name="Ding G."/>
            <person name="Shi L."/>
            <person name="Hou Q."/>
            <person name="Ye Y."/>
            <person name="Xu Y."/>
            <person name="Zhou H."/>
            <person name="Xiong C."/>
            <person name="Li S."/>
            <person name="Yu J."/>
            <person name="Hong S."/>
            <person name="Yu X."/>
            <person name="Zou P."/>
            <person name="Chen C."/>
            <person name="Chang X."/>
            <person name="Wang W."/>
            <person name="Lv Y."/>
            <person name="Sun Y."/>
            <person name="Ma L."/>
            <person name="Shen B."/>
            <person name="Zhu C."/>
        </authorList>
    </citation>
    <scope>NUCLEOTIDE SEQUENCE [LARGE SCALE GENOMIC DNA]</scope>
</reference>
<dbReference type="AlphaFoldDB" id="A0A084VFS3"/>
<reference evidence="14" key="2">
    <citation type="submission" date="2020-05" db="UniProtKB">
        <authorList>
            <consortium name="EnsemblMetazoa"/>
        </authorList>
    </citation>
    <scope>IDENTIFICATION</scope>
</reference>
<keyword evidence="15" id="KW-1185">Reference proteome</keyword>
<dbReference type="VEuPathDB" id="VectorBase:ASIC003980"/>
<keyword evidence="7" id="KW-0833">Ubl conjugation pathway</keyword>
<dbReference type="InterPro" id="IPR036855">
    <property type="entry name" value="Znf_CCCH_sf"/>
</dbReference>
<evidence type="ECO:0000256" key="4">
    <source>
        <dbReference type="ARBA" id="ARBA00022723"/>
    </source>
</evidence>
<dbReference type="VEuPathDB" id="VectorBase:ASIS019425"/>
<dbReference type="Gene3D" id="4.10.1000.10">
    <property type="entry name" value="Zinc finger, CCCH-type"/>
    <property type="match status" value="1"/>
</dbReference>
<feature type="zinc finger region" description="C3H1-type" evidence="9">
    <location>
        <begin position="18"/>
        <end position="45"/>
    </location>
</feature>
<dbReference type="Pfam" id="PF00642">
    <property type="entry name" value="zf-CCCH"/>
    <property type="match status" value="1"/>
</dbReference>
<organism evidence="13">
    <name type="scientific">Anopheles sinensis</name>
    <name type="common">Mosquito</name>
    <dbReference type="NCBI Taxonomy" id="74873"/>
    <lineage>
        <taxon>Eukaryota</taxon>
        <taxon>Metazoa</taxon>
        <taxon>Ecdysozoa</taxon>
        <taxon>Arthropoda</taxon>
        <taxon>Hexapoda</taxon>
        <taxon>Insecta</taxon>
        <taxon>Pterygota</taxon>
        <taxon>Neoptera</taxon>
        <taxon>Endopterygota</taxon>
        <taxon>Diptera</taxon>
        <taxon>Nematocera</taxon>
        <taxon>Culicoidea</taxon>
        <taxon>Culicidae</taxon>
        <taxon>Anophelinae</taxon>
        <taxon>Anopheles</taxon>
    </lineage>
</organism>
<keyword evidence="8 9" id="KW-0862">Zinc</keyword>
<dbReference type="EnsemblMetazoa" id="ASIC003980-RA">
    <property type="protein sequence ID" value="ASIC003980-PA"/>
    <property type="gene ID" value="ASIC003980"/>
</dbReference>
<dbReference type="PANTHER" id="PTHR11224:SF10">
    <property type="entry name" value="IP09428P-RELATED"/>
    <property type="match status" value="1"/>
</dbReference>
<evidence type="ECO:0000313" key="14">
    <source>
        <dbReference type="EnsemblMetazoa" id="ASIC003980-PA"/>
    </source>
</evidence>
<feature type="region of interest" description="Disordered" evidence="10">
    <location>
        <begin position="102"/>
        <end position="126"/>
    </location>
</feature>
<evidence type="ECO:0000313" key="15">
    <source>
        <dbReference type="Proteomes" id="UP000030765"/>
    </source>
</evidence>
<proteinExistence type="predicted"/>
<dbReference type="GO" id="GO:0008270">
    <property type="term" value="F:zinc ion binding"/>
    <property type="evidence" value="ECO:0007669"/>
    <property type="project" value="UniProtKB-KW"/>
</dbReference>
<dbReference type="PROSITE" id="PS50103">
    <property type="entry name" value="ZF_C3H1"/>
    <property type="match status" value="3"/>
</dbReference>
<dbReference type="SMART" id="SM00184">
    <property type="entry name" value="RING"/>
    <property type="match status" value="1"/>
</dbReference>
<dbReference type="PANTHER" id="PTHR11224">
    <property type="entry name" value="MAKORIN-RELATED"/>
    <property type="match status" value="1"/>
</dbReference>
<evidence type="ECO:0000256" key="1">
    <source>
        <dbReference type="ARBA" id="ARBA00000900"/>
    </source>
</evidence>
<dbReference type="Proteomes" id="UP000030765">
    <property type="component" value="Unassembled WGS sequence"/>
</dbReference>
<dbReference type="InterPro" id="IPR045072">
    <property type="entry name" value="MKRN-like"/>
</dbReference>
<evidence type="ECO:0000259" key="12">
    <source>
        <dbReference type="PROSITE" id="PS50103"/>
    </source>
</evidence>